<dbReference type="AlphaFoldDB" id="A0A0E2H2D2"/>
<gene>
    <name evidence="1" type="ORF">HMPREF1090_05648</name>
</gene>
<sequence length="60" mass="7714">MLYRKTWLEYMEQKFCKERICKFKDWQGGEIERRFQKAENLWYSESRDYLIYNIFKEEKS</sequence>
<dbReference type="EMBL" id="AGYR01000079">
    <property type="protein sequence ID" value="ENZ05434.1"/>
    <property type="molecule type" value="Genomic_DNA"/>
</dbReference>
<reference evidence="1 2" key="1">
    <citation type="submission" date="2013-01" db="EMBL/GenBank/DDBJ databases">
        <title>The Genome Sequence of Clostridium clostridioforme 90A8.</title>
        <authorList>
            <consortium name="The Broad Institute Genome Sequencing Platform"/>
            <person name="Earl A."/>
            <person name="Ward D."/>
            <person name="Feldgarden M."/>
            <person name="Gevers D."/>
            <person name="Courvalin P."/>
            <person name="Lambert T."/>
            <person name="Walker B."/>
            <person name="Young S.K."/>
            <person name="Zeng Q."/>
            <person name="Gargeya S."/>
            <person name="Fitzgerald M."/>
            <person name="Haas B."/>
            <person name="Abouelleil A."/>
            <person name="Alvarado L."/>
            <person name="Arachchi H.M."/>
            <person name="Berlin A.M."/>
            <person name="Chapman S.B."/>
            <person name="Dewar J."/>
            <person name="Goldberg J."/>
            <person name="Griggs A."/>
            <person name="Gujja S."/>
            <person name="Hansen M."/>
            <person name="Howarth C."/>
            <person name="Imamovic A."/>
            <person name="Larimer J."/>
            <person name="McCowan C."/>
            <person name="Murphy C."/>
            <person name="Neiman D."/>
            <person name="Pearson M."/>
            <person name="Priest M."/>
            <person name="Roberts A."/>
            <person name="Saif S."/>
            <person name="Shea T."/>
            <person name="Sisk P."/>
            <person name="Sykes S."/>
            <person name="Wortman J."/>
            <person name="Nusbaum C."/>
            <person name="Birren B."/>
        </authorList>
    </citation>
    <scope>NUCLEOTIDE SEQUENCE [LARGE SCALE GENOMIC DNA]</scope>
    <source>
        <strain evidence="1 2">90A8</strain>
    </source>
</reference>
<evidence type="ECO:0000313" key="2">
    <source>
        <dbReference type="Proteomes" id="UP000013085"/>
    </source>
</evidence>
<accession>A0A0E2H2D2</accession>
<dbReference type="HOGENOM" id="CLU_2933109_0_0_9"/>
<name>A0A0E2H2D2_9FIRM</name>
<proteinExistence type="predicted"/>
<comment type="caution">
    <text evidence="1">The sequence shown here is derived from an EMBL/GenBank/DDBJ whole genome shotgun (WGS) entry which is preliminary data.</text>
</comment>
<protein>
    <submittedName>
        <fullName evidence="1">Uncharacterized protein</fullName>
    </submittedName>
</protein>
<evidence type="ECO:0000313" key="1">
    <source>
        <dbReference type="EMBL" id="ENZ05434.1"/>
    </source>
</evidence>
<dbReference type="Proteomes" id="UP000013085">
    <property type="component" value="Unassembled WGS sequence"/>
</dbReference>
<organism evidence="1 2">
    <name type="scientific">[Clostridium] clostridioforme 90A8</name>
    <dbReference type="NCBI Taxonomy" id="999408"/>
    <lineage>
        <taxon>Bacteria</taxon>
        <taxon>Bacillati</taxon>
        <taxon>Bacillota</taxon>
        <taxon>Clostridia</taxon>
        <taxon>Lachnospirales</taxon>
        <taxon>Lachnospiraceae</taxon>
        <taxon>Enterocloster</taxon>
    </lineage>
</organism>